<feature type="zinc finger region" description="TRAF-type" evidence="7">
    <location>
        <begin position="104"/>
        <end position="157"/>
    </location>
</feature>
<evidence type="ECO:0000313" key="12">
    <source>
        <dbReference type="Proteomes" id="UP000515163"/>
    </source>
</evidence>
<dbReference type="InterPro" id="IPR017907">
    <property type="entry name" value="Znf_RING_CS"/>
</dbReference>
<keyword evidence="2" id="KW-0963">Cytoplasm</keyword>
<protein>
    <submittedName>
        <fullName evidence="13">TNF receptor-associated factor 4-like isoform X1</fullName>
    </submittedName>
</protein>
<feature type="region of interest" description="Disordered" evidence="8">
    <location>
        <begin position="289"/>
        <end position="312"/>
    </location>
</feature>
<dbReference type="InterPro" id="IPR049342">
    <property type="entry name" value="TRAF1-6_MATH_dom"/>
</dbReference>
<dbReference type="SMART" id="SM00184">
    <property type="entry name" value="RING"/>
    <property type="match status" value="1"/>
</dbReference>
<sequence length="617" mass="70910">MPGHRSFFVPAVAENLLCRICHLPVRNAVQISVCGHRFCDSCLNSALSEMRNGRLKCPVDSSNIDYSEIYADDVTNQLIMSLTVICDQYKEGCKWKGQLKHLKTHVDECKYVLADCPYICGAKVQKCEMSEHTHKDCPKRRVNCPKCRREMTYEQLKSHSCPAKRNADEEMITCPSGCGARMRKQNKSQHLRICPNRWIYCQHCGTEVVYRDRQEHLSQCRVYNSRQPGGIIRGGAKRSSVNTTSVRFDVQNVRNRSRHRASVIHEVPTPPPPLRSVSFPASLNHIGRDEPGGFGSQALHRGSSREQMSRSNEELDSDVFTCTCGRRILRGQITSHMSDHCPRRLTHCQHCSIQIKYEDMQTHHQSCPAFPLSCPNNCGVAQIPRSEVDRHLSRNCRSNVVRCPFEHAGCKQQIPQRGLQRHLDDYVHKHLELVSDLAIQQQKEINSLKEIVQHCKPYHDSKLIWRIDNFWERFDQGKRKPGFELQSPVFYTSIYGYKFKVVLFPYGNGSGEGTHLSLYIRLLPGEYDALLRWPYEGEVTLTLMDQSEDRRARRHISQSFSPDPNWKSFQRPTNNTRSLGFGYPQFVSHRGLESTGYVKDDTLFLKVMVDCKHSADV</sequence>
<dbReference type="InterPro" id="IPR001293">
    <property type="entry name" value="Znf_TRAF"/>
</dbReference>
<organism evidence="12 13">
    <name type="scientific">Actinia tenebrosa</name>
    <name type="common">Australian red waratah sea anemone</name>
    <dbReference type="NCBI Taxonomy" id="6105"/>
    <lineage>
        <taxon>Eukaryota</taxon>
        <taxon>Metazoa</taxon>
        <taxon>Cnidaria</taxon>
        <taxon>Anthozoa</taxon>
        <taxon>Hexacorallia</taxon>
        <taxon>Actiniaria</taxon>
        <taxon>Actiniidae</taxon>
        <taxon>Actinia</taxon>
    </lineage>
</organism>
<dbReference type="GeneID" id="116286985"/>
<dbReference type="PANTHER" id="PTHR10131">
    <property type="entry name" value="TNF RECEPTOR ASSOCIATED FACTOR"/>
    <property type="match status" value="1"/>
</dbReference>
<evidence type="ECO:0000256" key="3">
    <source>
        <dbReference type="ARBA" id="ARBA00022723"/>
    </source>
</evidence>
<feature type="domain" description="TRAF-type" evidence="11">
    <location>
        <begin position="104"/>
        <end position="157"/>
    </location>
</feature>
<dbReference type="PIRSF" id="PIRSF015614">
    <property type="entry name" value="TRAF"/>
    <property type="match status" value="1"/>
</dbReference>
<dbReference type="GO" id="GO:0007165">
    <property type="term" value="P:signal transduction"/>
    <property type="evidence" value="ECO:0007669"/>
    <property type="project" value="InterPro"/>
</dbReference>
<evidence type="ECO:0000259" key="9">
    <source>
        <dbReference type="PROSITE" id="PS50089"/>
    </source>
</evidence>
<dbReference type="FunCoup" id="A0A6P8H1A1">
    <property type="interactions" value="1197"/>
</dbReference>
<proteinExistence type="predicted"/>
<dbReference type="Pfam" id="PF02176">
    <property type="entry name" value="zf-TRAF"/>
    <property type="match status" value="2"/>
</dbReference>
<dbReference type="Proteomes" id="UP000515163">
    <property type="component" value="Unplaced"/>
</dbReference>
<evidence type="ECO:0000256" key="7">
    <source>
        <dbReference type="PROSITE-ProRule" id="PRU00207"/>
    </source>
</evidence>
<dbReference type="InterPro" id="IPR002083">
    <property type="entry name" value="MATH/TRAF_dom"/>
</dbReference>
<feature type="domain" description="RING-type" evidence="9">
    <location>
        <begin position="18"/>
        <end position="61"/>
    </location>
</feature>
<evidence type="ECO:0000256" key="8">
    <source>
        <dbReference type="SAM" id="MobiDB-lite"/>
    </source>
</evidence>
<dbReference type="GO" id="GO:0008270">
    <property type="term" value="F:zinc ion binding"/>
    <property type="evidence" value="ECO:0007669"/>
    <property type="project" value="UniProtKB-KW"/>
</dbReference>
<dbReference type="InterPro" id="IPR012227">
    <property type="entry name" value="TNF_rcpt-assoc_TRAF_met"/>
</dbReference>
<dbReference type="OrthoDB" id="5574452at2759"/>
<evidence type="ECO:0000259" key="11">
    <source>
        <dbReference type="PROSITE" id="PS50145"/>
    </source>
</evidence>
<evidence type="ECO:0000256" key="5">
    <source>
        <dbReference type="ARBA" id="ARBA00022771"/>
    </source>
</evidence>
<evidence type="ECO:0000256" key="4">
    <source>
        <dbReference type="ARBA" id="ARBA00022737"/>
    </source>
</evidence>
<dbReference type="InterPro" id="IPR018957">
    <property type="entry name" value="Znf_C3HC4_RING-type"/>
</dbReference>
<evidence type="ECO:0000259" key="10">
    <source>
        <dbReference type="PROSITE" id="PS50144"/>
    </source>
</evidence>
<feature type="zinc finger region" description="TRAF-type" evidence="7">
    <location>
        <begin position="362"/>
        <end position="420"/>
    </location>
</feature>
<dbReference type="InParanoid" id="A0A6P8H1A1"/>
<dbReference type="Pfam" id="PF00097">
    <property type="entry name" value="zf-C3HC4"/>
    <property type="match status" value="1"/>
</dbReference>
<gene>
    <name evidence="13" type="primary">LOC116286985</name>
</gene>
<dbReference type="RefSeq" id="XP_031549448.1">
    <property type="nucleotide sequence ID" value="XM_031693588.1"/>
</dbReference>
<keyword evidence="12" id="KW-1185">Reference proteome</keyword>
<keyword evidence="3 7" id="KW-0479">Metal-binding</keyword>
<name>A0A6P8H1A1_ACTTE</name>
<dbReference type="Pfam" id="PF21355">
    <property type="entry name" value="TRAF-mep_MATH"/>
    <property type="match status" value="1"/>
</dbReference>
<feature type="compositionally biased region" description="Basic and acidic residues" evidence="8">
    <location>
        <begin position="303"/>
        <end position="312"/>
    </location>
</feature>
<keyword evidence="4" id="KW-0677">Repeat</keyword>
<dbReference type="InterPro" id="IPR001841">
    <property type="entry name" value="Znf_RING"/>
</dbReference>
<dbReference type="SUPFAM" id="SSF49599">
    <property type="entry name" value="TRAF domain-like"/>
    <property type="match status" value="5"/>
</dbReference>
<feature type="domain" description="TRAF-type" evidence="11">
    <location>
        <begin position="362"/>
        <end position="420"/>
    </location>
</feature>
<dbReference type="AlphaFoldDB" id="A0A6P8H1A1"/>
<accession>A0A6P8H1A1</accession>
<evidence type="ECO:0000256" key="1">
    <source>
        <dbReference type="ARBA" id="ARBA00004496"/>
    </source>
</evidence>
<dbReference type="FunFam" id="2.60.210.10:FF:000007">
    <property type="entry name" value="TNF receptor-associated factor"/>
    <property type="match status" value="1"/>
</dbReference>
<evidence type="ECO:0000256" key="6">
    <source>
        <dbReference type="ARBA" id="ARBA00022833"/>
    </source>
</evidence>
<dbReference type="PROSITE" id="PS50145">
    <property type="entry name" value="ZF_TRAF"/>
    <property type="match status" value="2"/>
</dbReference>
<evidence type="ECO:0000256" key="2">
    <source>
        <dbReference type="ARBA" id="ARBA00022490"/>
    </source>
</evidence>
<keyword evidence="6 7" id="KW-0862">Zinc</keyword>
<dbReference type="KEGG" id="aten:116286985"/>
<dbReference type="PROSITE" id="PS00518">
    <property type="entry name" value="ZF_RING_1"/>
    <property type="match status" value="1"/>
</dbReference>
<dbReference type="InterPro" id="IPR008974">
    <property type="entry name" value="TRAF-like"/>
</dbReference>
<dbReference type="InterPro" id="IPR013083">
    <property type="entry name" value="Znf_RING/FYVE/PHD"/>
</dbReference>
<dbReference type="SMART" id="SM00061">
    <property type="entry name" value="MATH"/>
    <property type="match status" value="1"/>
</dbReference>
<comment type="subcellular location">
    <subcellularLocation>
        <location evidence="1">Cytoplasm</location>
    </subcellularLocation>
</comment>
<dbReference type="Gene3D" id="3.30.40.10">
    <property type="entry name" value="Zinc/RING finger domain, C3HC4 (zinc finger)"/>
    <property type="match status" value="5"/>
</dbReference>
<reference evidence="13" key="1">
    <citation type="submission" date="2025-08" db="UniProtKB">
        <authorList>
            <consortium name="RefSeq"/>
        </authorList>
    </citation>
    <scope>IDENTIFICATION</scope>
    <source>
        <tissue evidence="13">Tentacle</tissue>
    </source>
</reference>
<keyword evidence="5 7" id="KW-0863">Zinc-finger</keyword>
<feature type="domain" description="MATH" evidence="10">
    <location>
        <begin position="460"/>
        <end position="609"/>
    </location>
</feature>
<dbReference type="PROSITE" id="PS50089">
    <property type="entry name" value="ZF_RING_2"/>
    <property type="match status" value="1"/>
</dbReference>
<dbReference type="SUPFAM" id="SSF57850">
    <property type="entry name" value="RING/U-box"/>
    <property type="match status" value="1"/>
</dbReference>
<dbReference type="PANTHER" id="PTHR10131:SF94">
    <property type="entry name" value="TNF RECEPTOR-ASSOCIATED FACTOR 4"/>
    <property type="match status" value="1"/>
</dbReference>
<dbReference type="Gene3D" id="2.60.210.10">
    <property type="entry name" value="Apoptosis, Tumor Necrosis Factor Receptor Associated Protein 2, Chain A"/>
    <property type="match status" value="1"/>
</dbReference>
<evidence type="ECO:0000313" key="13">
    <source>
        <dbReference type="RefSeq" id="XP_031549448.1"/>
    </source>
</evidence>
<dbReference type="GO" id="GO:0005737">
    <property type="term" value="C:cytoplasm"/>
    <property type="evidence" value="ECO:0007669"/>
    <property type="project" value="UniProtKB-SubCell"/>
</dbReference>
<dbReference type="PROSITE" id="PS50144">
    <property type="entry name" value="MATH"/>
    <property type="match status" value="1"/>
</dbReference>
<dbReference type="FunFam" id="3.30.40.10:FF:000121">
    <property type="entry name" value="TNF receptor-associated factor"/>
    <property type="match status" value="1"/>
</dbReference>
<dbReference type="GO" id="GO:0042981">
    <property type="term" value="P:regulation of apoptotic process"/>
    <property type="evidence" value="ECO:0007669"/>
    <property type="project" value="InterPro"/>
</dbReference>